<comment type="similarity">
    <text evidence="1">Belongs to the PIGL family.</text>
</comment>
<dbReference type="GO" id="GO:0006506">
    <property type="term" value="P:GPI anchor biosynthetic process"/>
    <property type="evidence" value="ECO:0007669"/>
    <property type="project" value="UniProtKB-UniPathway"/>
</dbReference>
<dbReference type="GO" id="GO:0016020">
    <property type="term" value="C:membrane"/>
    <property type="evidence" value="ECO:0007669"/>
    <property type="project" value="GOC"/>
</dbReference>
<dbReference type="GO" id="GO:0000225">
    <property type="term" value="F:N-acetylglucosaminylphosphatidylinositol deacetylase activity"/>
    <property type="evidence" value="ECO:0007669"/>
    <property type="project" value="UniProtKB-EC"/>
</dbReference>
<evidence type="ECO:0000256" key="2">
    <source>
        <dbReference type="ARBA" id="ARBA00012176"/>
    </source>
</evidence>
<evidence type="ECO:0000313" key="4">
    <source>
        <dbReference type="Proteomes" id="UP000481153"/>
    </source>
</evidence>
<dbReference type="EC" id="3.5.1.89" evidence="2"/>
<dbReference type="VEuPathDB" id="FungiDB:AeMF1_007183"/>
<dbReference type="InterPro" id="IPR024078">
    <property type="entry name" value="LmbE-like_dom_sf"/>
</dbReference>
<dbReference type="PANTHER" id="PTHR12993">
    <property type="entry name" value="N-ACETYLGLUCOSAMINYL-PHOSPHATIDYLINOSITOL DE-N-ACETYLASE-RELATED"/>
    <property type="match status" value="1"/>
</dbReference>
<dbReference type="Pfam" id="PF02585">
    <property type="entry name" value="PIG-L"/>
    <property type="match status" value="1"/>
</dbReference>
<gene>
    <name evidence="3" type="ORF">Ae201684_004533</name>
</gene>
<dbReference type="PANTHER" id="PTHR12993:SF11">
    <property type="entry name" value="N-ACETYLGLUCOSAMINYL-PHOSPHATIDYLINOSITOL DE-N-ACETYLASE"/>
    <property type="match status" value="1"/>
</dbReference>
<evidence type="ECO:0000256" key="1">
    <source>
        <dbReference type="ARBA" id="ARBA00006066"/>
    </source>
</evidence>
<dbReference type="AlphaFoldDB" id="A0A6G0XI55"/>
<protein>
    <recommendedName>
        <fullName evidence="2">N-acetylglucosaminylphosphatidylinositol deacetylase</fullName>
        <ecNumber evidence="2">3.5.1.89</ecNumber>
    </recommendedName>
</protein>
<name>A0A6G0XI55_9STRA</name>
<keyword evidence="4" id="KW-1185">Reference proteome</keyword>
<proteinExistence type="inferred from homology"/>
<reference evidence="3 4" key="1">
    <citation type="submission" date="2019-07" db="EMBL/GenBank/DDBJ databases">
        <title>Genomics analysis of Aphanomyces spp. identifies a new class of oomycete effector associated with host adaptation.</title>
        <authorList>
            <person name="Gaulin E."/>
        </authorList>
    </citation>
    <scope>NUCLEOTIDE SEQUENCE [LARGE SCALE GENOMIC DNA]</scope>
    <source>
        <strain evidence="3 4">ATCC 201684</strain>
    </source>
</reference>
<dbReference type="SUPFAM" id="SSF102588">
    <property type="entry name" value="LmbE-like"/>
    <property type="match status" value="1"/>
</dbReference>
<dbReference type="Gene3D" id="3.40.50.10320">
    <property type="entry name" value="LmbE-like"/>
    <property type="match status" value="1"/>
</dbReference>
<evidence type="ECO:0000313" key="3">
    <source>
        <dbReference type="EMBL" id="KAF0739952.1"/>
    </source>
</evidence>
<comment type="caution">
    <text evidence="3">The sequence shown here is derived from an EMBL/GenBank/DDBJ whole genome shotgun (WGS) entry which is preliminary data.</text>
</comment>
<dbReference type="EMBL" id="VJMJ01000056">
    <property type="protein sequence ID" value="KAF0739952.1"/>
    <property type="molecule type" value="Genomic_DNA"/>
</dbReference>
<organism evidence="3 4">
    <name type="scientific">Aphanomyces euteiches</name>
    <dbReference type="NCBI Taxonomy" id="100861"/>
    <lineage>
        <taxon>Eukaryota</taxon>
        <taxon>Sar</taxon>
        <taxon>Stramenopiles</taxon>
        <taxon>Oomycota</taxon>
        <taxon>Saprolegniomycetes</taxon>
        <taxon>Saprolegniales</taxon>
        <taxon>Verrucalvaceae</taxon>
        <taxon>Aphanomyces</taxon>
    </lineage>
</organism>
<dbReference type="Proteomes" id="UP000481153">
    <property type="component" value="Unassembled WGS sequence"/>
</dbReference>
<dbReference type="InterPro" id="IPR003737">
    <property type="entry name" value="GlcNAc_PI_deacetylase-related"/>
</dbReference>
<dbReference type="GO" id="GO:0005783">
    <property type="term" value="C:endoplasmic reticulum"/>
    <property type="evidence" value="ECO:0007669"/>
    <property type="project" value="TreeGrafter"/>
</dbReference>
<accession>A0A6G0XI55</accession>
<dbReference type="UniPathway" id="UPA00196"/>
<sequence length="271" mass="30770">MLAWMWGTPGAIVAALLAILVSMALVTVKSVDYIHQLTSHSAHGRSEAAKKEFLLVIAHPDDESMFFLPLLLNLQDKANFHLLCFSTGDFDGLGAVRKQELIAVWKYLKMNPFKLTILDDALFRDGMQAIWKPQDVASVVLQYAEDNVIDTIFTFDDYGISGHPNHISVHHGVKYALEQAQTKKSLRLLHGYTLDSTPLWRKYLGLLDIVFISLSNSAVVAIAPWVNYQAMALHHSQFVWFRRLFVIFSRYTFINTLTRLDVPPPKEKKVQ</sequence>